<organism evidence="2 3">
    <name type="scientific">Halopseudomonas litoralis</name>
    <dbReference type="NCBI Taxonomy" id="797277"/>
    <lineage>
        <taxon>Bacteria</taxon>
        <taxon>Pseudomonadati</taxon>
        <taxon>Pseudomonadota</taxon>
        <taxon>Gammaproteobacteria</taxon>
        <taxon>Pseudomonadales</taxon>
        <taxon>Pseudomonadaceae</taxon>
        <taxon>Halopseudomonas</taxon>
    </lineage>
</organism>
<feature type="domain" description="Endonuclease GajA/Old nuclease/RecF-like AAA" evidence="1">
    <location>
        <begin position="2"/>
        <end position="365"/>
    </location>
</feature>
<evidence type="ECO:0000313" key="2">
    <source>
        <dbReference type="EMBL" id="SDR75951.1"/>
    </source>
</evidence>
<gene>
    <name evidence="2" type="ORF">SAMN05216198_0323</name>
</gene>
<dbReference type="STRING" id="797277.SAMN05216198_0323"/>
<dbReference type="AlphaFoldDB" id="A0A1H1LN35"/>
<dbReference type="OrthoDB" id="3322489at2"/>
<dbReference type="RefSeq" id="WP_090271731.1">
    <property type="nucleotide sequence ID" value="NZ_LT629748.1"/>
</dbReference>
<dbReference type="Pfam" id="PF13175">
    <property type="entry name" value="AAA_15"/>
    <property type="match status" value="1"/>
</dbReference>
<proteinExistence type="predicted"/>
<dbReference type="InterPro" id="IPR041685">
    <property type="entry name" value="AAA_GajA/Old/RecF-like"/>
</dbReference>
<dbReference type="EMBL" id="LT629748">
    <property type="protein sequence ID" value="SDR75951.1"/>
    <property type="molecule type" value="Genomic_DNA"/>
</dbReference>
<dbReference type="PANTHER" id="PTHR43581:SF2">
    <property type="entry name" value="EXCINUCLEASE ATPASE SUBUNIT"/>
    <property type="match status" value="1"/>
</dbReference>
<evidence type="ECO:0000259" key="1">
    <source>
        <dbReference type="Pfam" id="PF13175"/>
    </source>
</evidence>
<dbReference type="Proteomes" id="UP000243426">
    <property type="component" value="Chromosome I"/>
</dbReference>
<protein>
    <submittedName>
        <fullName evidence="2">AAA ATPase domain-containing protein</fullName>
    </submittedName>
</protein>
<dbReference type="SUPFAM" id="SSF52540">
    <property type="entry name" value="P-loop containing nucleoside triphosphate hydrolases"/>
    <property type="match status" value="1"/>
</dbReference>
<sequence length="642" mass="73373">MIVGVILRYYKTYRGINYIPITDQDRFCGLVGDNGIGKSSVLEALDSYFNGKPWSYHTATKKTGVSSAEPQIVPIFLVDEALFDADTLPLAQALHKVATELTESEVPPKVRVNGKRFIEHRDHLLSRANVTDKLLLPLGIDYNGSLTVSWFNNRSLVEALLGEEQPSDKSSLDHEELSRLFPLLSKVKSKIEYIYIPREIDPESFTKLETSEIQILMGETLVEILSSRVTHQQIQDINTRLNQFLEQLTNELEIYSYRTPTDRQQNLKRSDVYSLIIQAFFRIRKLHRKQGDHWLEISSLSSGEKQKAIIDVAHSLLTKHRGKGENLIIGIDEPESSLHMSACFDQFDALYDISRDCMQVLFSSHWYGFLPTIESGSATIISKVDDTHVFDQINLAAYREQIKRMAAFSKGRLPHDIRLKSINDFVQSVITSVIGDKPFNWLICEGSSEKLYLSAYFADLIEKKRLRIVPVGGAREIKRLYNHLLTSYEDFKDEISGKIILISDTDSELVRYDVASHKNLICKRIVNCEAAKDTKLVNIQANPVSPATEIEDALNGRLFWNTLLDFQDEYAEKLGFMSELDVDPDDRCPHLALDLRGSERQKLQKFFDTEGVKYAFAQRYVQLLDDSYTVPAWINEIRGWVE</sequence>
<accession>A0A1H1LN35</accession>
<dbReference type="InterPro" id="IPR051396">
    <property type="entry name" value="Bact_Antivir_Def_Nuclease"/>
</dbReference>
<dbReference type="InterPro" id="IPR027417">
    <property type="entry name" value="P-loop_NTPase"/>
</dbReference>
<evidence type="ECO:0000313" key="3">
    <source>
        <dbReference type="Proteomes" id="UP000243426"/>
    </source>
</evidence>
<name>A0A1H1LN35_9GAMM</name>
<dbReference type="Gene3D" id="3.40.50.300">
    <property type="entry name" value="P-loop containing nucleotide triphosphate hydrolases"/>
    <property type="match status" value="1"/>
</dbReference>
<reference evidence="3" key="1">
    <citation type="submission" date="2016-10" db="EMBL/GenBank/DDBJ databases">
        <authorList>
            <person name="Varghese N."/>
            <person name="Submissions S."/>
        </authorList>
    </citation>
    <scope>NUCLEOTIDE SEQUENCE [LARGE SCALE GENOMIC DNA]</scope>
    <source>
        <strain evidence="3">2SM5</strain>
    </source>
</reference>
<dbReference type="PANTHER" id="PTHR43581">
    <property type="entry name" value="ATP/GTP PHOSPHATASE"/>
    <property type="match status" value="1"/>
</dbReference>
<keyword evidence="3" id="KW-1185">Reference proteome</keyword>